<organism evidence="1 2">
    <name type="scientific">Taklimakanibacter albus</name>
    <dbReference type="NCBI Taxonomy" id="2800327"/>
    <lineage>
        <taxon>Bacteria</taxon>
        <taxon>Pseudomonadati</taxon>
        <taxon>Pseudomonadota</taxon>
        <taxon>Alphaproteobacteria</taxon>
        <taxon>Hyphomicrobiales</taxon>
        <taxon>Aestuariivirgaceae</taxon>
        <taxon>Taklimakanibacter</taxon>
    </lineage>
</organism>
<evidence type="ECO:0000313" key="2">
    <source>
        <dbReference type="Proteomes" id="UP000616151"/>
    </source>
</evidence>
<dbReference type="EMBL" id="JAENHL010000007">
    <property type="protein sequence ID" value="MBK1867541.1"/>
    <property type="molecule type" value="Genomic_DNA"/>
</dbReference>
<gene>
    <name evidence="1" type="ORF">JHL16_14380</name>
</gene>
<protein>
    <submittedName>
        <fullName evidence="1">Ribonuclease</fullName>
    </submittedName>
</protein>
<dbReference type="Proteomes" id="UP000616151">
    <property type="component" value="Unassembled WGS sequence"/>
</dbReference>
<accession>A0ACC5R4E8</accession>
<evidence type="ECO:0000313" key="1">
    <source>
        <dbReference type="EMBL" id="MBK1867541.1"/>
    </source>
</evidence>
<reference evidence="1" key="1">
    <citation type="submission" date="2021-01" db="EMBL/GenBank/DDBJ databases">
        <authorList>
            <person name="Sun Q."/>
        </authorList>
    </citation>
    <scope>NUCLEOTIDE SEQUENCE</scope>
    <source>
        <strain evidence="1">YIM B02566</strain>
    </source>
</reference>
<keyword evidence="2" id="KW-1185">Reference proteome</keyword>
<name>A0ACC5R4E8_9HYPH</name>
<proteinExistence type="predicted"/>
<sequence length="337" mass="36152">MRLVSFSKIFGVLAVALGLAAPFAAAEVPLDGSFVAGQNCSAFQSIKKQSNPVPLNAGTSYQIVAGNKEPASHFLILVPGASPERRWAPVDCGTRSGGAPMGEGNTSAQKPGKQAPSGGQPTQNVLAVSWQPAFCETKPDKVECRTQTVDRFDASNFTLHGLWPQPRRMAYCNVGKSDIGNDKDGRWDQLPEISLEPPTRAELDKVMPGTQSQLERHEWTKHGTCYSQTPEEYFGEALALMRALNGSAVRELFASRVGQQLTFDEIRKAFDQSFGEGAGLRVRMQCARNNGKLIISELTIGLSGDITPETSLANLMAAATPTKTECPGGLVDAVGQQ</sequence>
<comment type="caution">
    <text evidence="1">The sequence shown here is derived from an EMBL/GenBank/DDBJ whole genome shotgun (WGS) entry which is preliminary data.</text>
</comment>